<dbReference type="PANTHER" id="PTHR46017:SF1">
    <property type="entry name" value="ALPHA-MANNOSIDASE 2C1"/>
    <property type="match status" value="1"/>
</dbReference>
<comment type="caution">
    <text evidence="4">The sequence shown here is derived from an EMBL/GenBank/DDBJ whole genome shotgun (WGS) entry which is preliminary data.</text>
</comment>
<dbReference type="GO" id="GO:0030246">
    <property type="term" value="F:carbohydrate binding"/>
    <property type="evidence" value="ECO:0007669"/>
    <property type="project" value="InterPro"/>
</dbReference>
<dbReference type="Gene3D" id="3.20.110.10">
    <property type="entry name" value="Glycoside hydrolase 38, N terminal domain"/>
    <property type="match status" value="1"/>
</dbReference>
<feature type="signal peptide" evidence="1">
    <location>
        <begin position="1"/>
        <end position="20"/>
    </location>
</feature>
<feature type="domain" description="Glycoside hydrolase family 38 N-terminal" evidence="2">
    <location>
        <begin position="66"/>
        <end position="190"/>
    </location>
</feature>
<dbReference type="Gene3D" id="2.70.98.30">
    <property type="entry name" value="Golgi alpha-mannosidase II, domain 4"/>
    <property type="match status" value="1"/>
</dbReference>
<evidence type="ECO:0000313" key="4">
    <source>
        <dbReference type="EMBL" id="HIU55526.1"/>
    </source>
</evidence>
<dbReference type="InterPro" id="IPR013780">
    <property type="entry name" value="Glyco_hydro_b"/>
</dbReference>
<dbReference type="EMBL" id="DVNA01000153">
    <property type="protein sequence ID" value="HIU55526.1"/>
    <property type="molecule type" value="Genomic_DNA"/>
</dbReference>
<dbReference type="InterPro" id="IPR027291">
    <property type="entry name" value="Glyco_hydro_38_N_sf"/>
</dbReference>
<proteinExistence type="predicted"/>
<evidence type="ECO:0000313" key="5">
    <source>
        <dbReference type="Proteomes" id="UP000824112"/>
    </source>
</evidence>
<dbReference type="GO" id="GO:0009313">
    <property type="term" value="P:oligosaccharide catabolic process"/>
    <property type="evidence" value="ECO:0007669"/>
    <property type="project" value="TreeGrafter"/>
</dbReference>
<keyword evidence="1" id="KW-0732">Signal</keyword>
<organism evidence="4 5">
    <name type="scientific">Candidatus Gallibacteroides avistercoris</name>
    <dbReference type="NCBI Taxonomy" id="2840833"/>
    <lineage>
        <taxon>Bacteria</taxon>
        <taxon>Pseudomonadati</taxon>
        <taxon>Bacteroidota</taxon>
        <taxon>Bacteroidia</taxon>
        <taxon>Bacteroidales</taxon>
        <taxon>Bacteroidaceae</taxon>
        <taxon>Bacteroidaceae incertae sedis</taxon>
        <taxon>Candidatus Gallibacteroides</taxon>
    </lineage>
</organism>
<evidence type="ECO:0000259" key="3">
    <source>
        <dbReference type="Pfam" id="PF07748"/>
    </source>
</evidence>
<dbReference type="Gene3D" id="2.60.40.1180">
    <property type="entry name" value="Golgi alpha-mannosidase II"/>
    <property type="match status" value="1"/>
</dbReference>
<feature type="chain" id="PRO_5039066905" evidence="1">
    <location>
        <begin position="21"/>
        <end position="833"/>
    </location>
</feature>
<dbReference type="InterPro" id="IPR011013">
    <property type="entry name" value="Gal_mutarotase_sf_dom"/>
</dbReference>
<sequence length="833" mass="95657">MKRFYISLFLYILCKTTLSAQTSYFVDGYHGGVFGHYPVWQTSFMMEKLNEHPGWSICLEIEPETFDSVKVWTPKAYTEFVHFVADHNGTLLEFTNPTYAQPYCYNISGESLIRQFAYGMDRLRKHFPGLSFSTYAVEEPCFTSALPQVLKQFGFRYAVLKNPGTCYGGYAESTGGESINWIGPDSTAIPTIPRYDAELLEENSTWQTTAWINSPKYLQNCFKAGIEHPAGMCYQDAGWENGPWLGSPQKSRSSYTLWTNYIENIASPTTDNRRLSQENFRVSLMWGSQIVQRLAQEIRQTENKLIQTEKIAVLQKYFDHQPWNQTLLDEAWRGLLLSQHHDCWIVPYNKMGHTNHTWAENVSLFTAASQRLCDTLIGNNAPYSGKIRIYNSTGKARKELVSYPLPASCADAGIKVTDPTGRKIISQKNANNNLWFLAEVPAMGFADYTLTYSSTRQTESMRTEWLPSGKLQIESDLYRLVFDPLQGGTITSLYDKMLQKEWIDPRAEYSFNELRGNFYEEGGLMSSSQRMAELSIVENGPLSATVKIAGKVGRYPFIQYVRLQRGEPRIDMRLEIDWQSNPRIGEYREQSRWQEVRKAFYDDRYKLHLLFPVTLEKQEIYKNAPFDVCRSNLPNTFFNRWDSIKNNVVLNWVDLYGKEQDCGLTLFTDHTTSYLHGEDYPLGLTVQYSGTGLWSADYKITGKTEICYSILPHRQRWDKSNISFENTRKQEPLVIRNLPAEASCTAKSLLQLPDEGVVLSTAYYDGDDLVIRLFNEGTSGEKRILLSFVPQKAETITLDKKKTADCRIDRRESGSEIGLYIPSFGLRTIRFNL</sequence>
<reference evidence="4" key="1">
    <citation type="submission" date="2020-10" db="EMBL/GenBank/DDBJ databases">
        <authorList>
            <person name="Gilroy R."/>
        </authorList>
    </citation>
    <scope>NUCLEOTIDE SEQUENCE</scope>
    <source>
        <strain evidence="4">CHK158-818</strain>
    </source>
</reference>
<dbReference type="Proteomes" id="UP000824112">
    <property type="component" value="Unassembled WGS sequence"/>
</dbReference>
<dbReference type="GO" id="GO:0004559">
    <property type="term" value="F:alpha-mannosidase activity"/>
    <property type="evidence" value="ECO:0007669"/>
    <property type="project" value="InterPro"/>
</dbReference>
<name>A0A9D1M8A0_9BACT</name>
<dbReference type="SUPFAM" id="SSF74650">
    <property type="entry name" value="Galactose mutarotase-like"/>
    <property type="match status" value="1"/>
</dbReference>
<dbReference type="SUPFAM" id="SSF88713">
    <property type="entry name" value="Glycoside hydrolase/deacetylase"/>
    <property type="match status" value="1"/>
</dbReference>
<evidence type="ECO:0000259" key="2">
    <source>
        <dbReference type="Pfam" id="PF01074"/>
    </source>
</evidence>
<dbReference type="AlphaFoldDB" id="A0A9D1M8A0"/>
<evidence type="ECO:0000256" key="1">
    <source>
        <dbReference type="SAM" id="SignalP"/>
    </source>
</evidence>
<dbReference type="GO" id="GO:0006013">
    <property type="term" value="P:mannose metabolic process"/>
    <property type="evidence" value="ECO:0007669"/>
    <property type="project" value="InterPro"/>
</dbReference>
<reference evidence="4" key="2">
    <citation type="journal article" date="2021" name="PeerJ">
        <title>Extensive microbial diversity within the chicken gut microbiome revealed by metagenomics and culture.</title>
        <authorList>
            <person name="Gilroy R."/>
            <person name="Ravi A."/>
            <person name="Getino M."/>
            <person name="Pursley I."/>
            <person name="Horton D.L."/>
            <person name="Alikhan N.F."/>
            <person name="Baker D."/>
            <person name="Gharbi K."/>
            <person name="Hall N."/>
            <person name="Watson M."/>
            <person name="Adriaenssens E.M."/>
            <person name="Foster-Nyarko E."/>
            <person name="Jarju S."/>
            <person name="Secka A."/>
            <person name="Antonio M."/>
            <person name="Oren A."/>
            <person name="Chaudhuri R.R."/>
            <person name="La Ragione R."/>
            <person name="Hildebrand F."/>
            <person name="Pallen M.J."/>
        </authorList>
    </citation>
    <scope>NUCLEOTIDE SEQUENCE</scope>
    <source>
        <strain evidence="4">CHK158-818</strain>
    </source>
</reference>
<dbReference type="InterPro" id="IPR011330">
    <property type="entry name" value="Glyco_hydro/deAcase_b/a-brl"/>
</dbReference>
<dbReference type="InterPro" id="IPR011682">
    <property type="entry name" value="Glyco_hydro_38_C"/>
</dbReference>
<dbReference type="InterPro" id="IPR000602">
    <property type="entry name" value="Glyco_hydro_38_N"/>
</dbReference>
<accession>A0A9D1M8A0</accession>
<feature type="domain" description="Glycosyl hydrolase family 38 C-terminal" evidence="3">
    <location>
        <begin position="473"/>
        <end position="671"/>
    </location>
</feature>
<dbReference type="Pfam" id="PF01074">
    <property type="entry name" value="Glyco_hydro_38N"/>
    <property type="match status" value="1"/>
</dbReference>
<dbReference type="Pfam" id="PF07748">
    <property type="entry name" value="Glyco_hydro_38C"/>
    <property type="match status" value="1"/>
</dbReference>
<gene>
    <name evidence="4" type="ORF">IAB03_06965</name>
</gene>
<dbReference type="PANTHER" id="PTHR46017">
    <property type="entry name" value="ALPHA-MANNOSIDASE 2C1"/>
    <property type="match status" value="1"/>
</dbReference>
<protein>
    <submittedName>
        <fullName evidence="4">Alpha-mannosidase</fullName>
    </submittedName>
</protein>